<organism evidence="3 4">
    <name type="scientific">Bowmanella denitrificans</name>
    <dbReference type="NCBI Taxonomy" id="366582"/>
    <lineage>
        <taxon>Bacteria</taxon>
        <taxon>Pseudomonadati</taxon>
        <taxon>Pseudomonadota</taxon>
        <taxon>Gammaproteobacteria</taxon>
        <taxon>Alteromonadales</taxon>
        <taxon>Alteromonadaceae</taxon>
        <taxon>Bowmanella</taxon>
    </lineage>
</organism>
<proteinExistence type="predicted"/>
<dbReference type="Pfam" id="PF01551">
    <property type="entry name" value="Peptidase_M23"/>
    <property type="match status" value="1"/>
</dbReference>
<dbReference type="InterPro" id="IPR016047">
    <property type="entry name" value="M23ase_b-sheet_dom"/>
</dbReference>
<protein>
    <submittedName>
        <fullName evidence="3">M23 family metallopeptidase</fullName>
    </submittedName>
</protein>
<dbReference type="CDD" id="cd12797">
    <property type="entry name" value="M23_peptidase"/>
    <property type="match status" value="1"/>
</dbReference>
<accession>A0ABN0WX27</accession>
<sequence>MPRLLLALLLISGLAQAVELEGQMVQGTLLRGQVAPGTQVRLNDKPIKVSAQGHFVLGFGRDAALEHQLSLIDSRGSRPQTISLNAREYDIQRIEGVAQKYVSPPKEVTERIARDNRQIGEARAINSDRLDFLQDFIWPAEGRVSGVYGSQRVFNGVPKRPHFGLDVAGPIGTAVVAPADAVVTLFVPDMYYSGGTLILDHGFGVSSTFIHLSKSLVKVGDEVKQGQKIAEIGNTGRVTGPHLDWRINWFGERIDPQLLVPERH</sequence>
<evidence type="ECO:0000313" key="4">
    <source>
        <dbReference type="Proteomes" id="UP001501757"/>
    </source>
</evidence>
<feature type="signal peptide" evidence="1">
    <location>
        <begin position="1"/>
        <end position="17"/>
    </location>
</feature>
<evidence type="ECO:0000259" key="2">
    <source>
        <dbReference type="Pfam" id="PF01551"/>
    </source>
</evidence>
<keyword evidence="4" id="KW-1185">Reference proteome</keyword>
<evidence type="ECO:0000313" key="3">
    <source>
        <dbReference type="EMBL" id="GAA0349082.1"/>
    </source>
</evidence>
<dbReference type="InterPro" id="IPR011055">
    <property type="entry name" value="Dup_hybrid_motif"/>
</dbReference>
<dbReference type="RefSeq" id="WP_343842872.1">
    <property type="nucleotide sequence ID" value="NZ_BAAAEI010000006.1"/>
</dbReference>
<gene>
    <name evidence="3" type="ORF">GCM10009092_11830</name>
</gene>
<feature type="chain" id="PRO_5046493585" evidence="1">
    <location>
        <begin position="18"/>
        <end position="264"/>
    </location>
</feature>
<dbReference type="Gene3D" id="2.70.70.10">
    <property type="entry name" value="Glucose Permease (Domain IIA)"/>
    <property type="match status" value="1"/>
</dbReference>
<feature type="domain" description="M23ase beta-sheet core" evidence="2">
    <location>
        <begin position="161"/>
        <end position="256"/>
    </location>
</feature>
<dbReference type="EMBL" id="BAAAEI010000006">
    <property type="protein sequence ID" value="GAA0349082.1"/>
    <property type="molecule type" value="Genomic_DNA"/>
</dbReference>
<comment type="caution">
    <text evidence="3">The sequence shown here is derived from an EMBL/GenBank/DDBJ whole genome shotgun (WGS) entry which is preliminary data.</text>
</comment>
<evidence type="ECO:0000256" key="1">
    <source>
        <dbReference type="SAM" id="SignalP"/>
    </source>
</evidence>
<reference evidence="3 4" key="1">
    <citation type="journal article" date="2019" name="Int. J. Syst. Evol. Microbiol.">
        <title>The Global Catalogue of Microorganisms (GCM) 10K type strain sequencing project: providing services to taxonomists for standard genome sequencing and annotation.</title>
        <authorList>
            <consortium name="The Broad Institute Genomics Platform"/>
            <consortium name="The Broad Institute Genome Sequencing Center for Infectious Disease"/>
            <person name="Wu L."/>
            <person name="Ma J."/>
        </authorList>
    </citation>
    <scope>NUCLEOTIDE SEQUENCE [LARGE SCALE GENOMIC DNA]</scope>
    <source>
        <strain evidence="3 4">JCM 13378</strain>
    </source>
</reference>
<dbReference type="PANTHER" id="PTHR21666">
    <property type="entry name" value="PEPTIDASE-RELATED"/>
    <property type="match status" value="1"/>
</dbReference>
<keyword evidence="1" id="KW-0732">Signal</keyword>
<name>A0ABN0WX27_9ALTE</name>
<dbReference type="InterPro" id="IPR050570">
    <property type="entry name" value="Cell_wall_metabolism_enzyme"/>
</dbReference>
<dbReference type="SUPFAM" id="SSF51261">
    <property type="entry name" value="Duplicated hybrid motif"/>
    <property type="match status" value="1"/>
</dbReference>
<dbReference type="PANTHER" id="PTHR21666:SF285">
    <property type="entry name" value="M23 FAMILY METALLOPEPTIDASE"/>
    <property type="match status" value="1"/>
</dbReference>
<dbReference type="Proteomes" id="UP001501757">
    <property type="component" value="Unassembled WGS sequence"/>
</dbReference>